<feature type="signal peptide" evidence="2">
    <location>
        <begin position="1"/>
        <end position="23"/>
    </location>
</feature>
<dbReference type="STRING" id="588932.DA69_05750"/>
<protein>
    <recommendedName>
        <fullName evidence="5">DUF2946 domain-containing protein</fullName>
    </recommendedName>
</protein>
<dbReference type="AlphaFoldDB" id="A0A172Y9T3"/>
<name>A0A172Y9T3_9CAUL</name>
<dbReference type="Proteomes" id="UP000077603">
    <property type="component" value="Chromosome"/>
</dbReference>
<evidence type="ECO:0000313" key="3">
    <source>
        <dbReference type="EMBL" id="ANF55892.1"/>
    </source>
</evidence>
<reference evidence="3 4" key="1">
    <citation type="journal article" date="2014" name="Genome Announc.">
        <title>Genome Sequence of a Promising Hydrogen-Producing Facultative Anaerobic Bacterium, Brevundimonas naejangsanensis Strain B1.</title>
        <authorList>
            <person name="Su H."/>
            <person name="Zhang T."/>
            <person name="Bao M."/>
            <person name="Jiang Y."/>
            <person name="Wang Y."/>
            <person name="Tan T."/>
        </authorList>
    </citation>
    <scope>NUCLEOTIDE SEQUENCE [LARGE SCALE GENOMIC DNA]</scope>
    <source>
        <strain evidence="3 4">B1</strain>
    </source>
</reference>
<evidence type="ECO:0000256" key="2">
    <source>
        <dbReference type="SAM" id="SignalP"/>
    </source>
</evidence>
<dbReference type="eggNOG" id="ENOG5033C3J">
    <property type="taxonomic scope" value="Bacteria"/>
</dbReference>
<organism evidence="3 4">
    <name type="scientific">Brevundimonas naejangsanensis</name>
    <dbReference type="NCBI Taxonomy" id="588932"/>
    <lineage>
        <taxon>Bacteria</taxon>
        <taxon>Pseudomonadati</taxon>
        <taxon>Pseudomonadota</taxon>
        <taxon>Alphaproteobacteria</taxon>
        <taxon>Caulobacterales</taxon>
        <taxon>Caulobacteraceae</taxon>
        <taxon>Brevundimonas</taxon>
    </lineage>
</organism>
<feature type="region of interest" description="Disordered" evidence="1">
    <location>
        <begin position="85"/>
        <end position="113"/>
    </location>
</feature>
<gene>
    <name evidence="3" type="ORF">DA69_05750</name>
</gene>
<keyword evidence="2" id="KW-0732">Signal</keyword>
<feature type="region of interest" description="Disordered" evidence="1">
    <location>
        <begin position="46"/>
        <end position="70"/>
    </location>
</feature>
<proteinExistence type="predicted"/>
<evidence type="ECO:0000313" key="4">
    <source>
        <dbReference type="Proteomes" id="UP000077603"/>
    </source>
</evidence>
<evidence type="ECO:0000256" key="1">
    <source>
        <dbReference type="SAM" id="MobiDB-lite"/>
    </source>
</evidence>
<dbReference type="EMBL" id="CP015614">
    <property type="protein sequence ID" value="ANF55892.1"/>
    <property type="molecule type" value="Genomic_DNA"/>
</dbReference>
<keyword evidence="4" id="KW-1185">Reference proteome</keyword>
<accession>A0A172Y9T3</accession>
<sequence length="113" mass="11713">MSRSIIRLARIFAALTLVIAVFAVIPATDAAACAPEIPALEQVLDAHPGDTHDGQGAEPGACAHGHCHHTASERHAIPEVDVTAPHAPAPRLIPGDDTTVSFAPNGLKRPPRA</sequence>
<evidence type="ECO:0008006" key="5">
    <source>
        <dbReference type="Google" id="ProtNLM"/>
    </source>
</evidence>
<dbReference type="KEGG" id="bne:DA69_05750"/>
<feature type="chain" id="PRO_5008004529" description="DUF2946 domain-containing protein" evidence="2">
    <location>
        <begin position="24"/>
        <end position="113"/>
    </location>
</feature>